<reference evidence="1 2" key="1">
    <citation type="submission" date="2019-06" db="EMBL/GenBank/DDBJ databases">
        <authorList>
            <person name="Deangelis K."/>
            <person name="Huntemann M."/>
            <person name="Clum A."/>
            <person name="Pillay M."/>
            <person name="Palaniappan K."/>
            <person name="Varghese N."/>
            <person name="Mikhailova N."/>
            <person name="Stamatis D."/>
            <person name="Reddy T."/>
            <person name="Daum C."/>
            <person name="Shapiro N."/>
            <person name="Ivanova N."/>
            <person name="Kyrpides N."/>
            <person name="Woyke T."/>
        </authorList>
    </citation>
    <scope>NUCLEOTIDE SEQUENCE [LARGE SCALE GENOMIC DNA]</scope>
    <source>
        <strain evidence="1 2">106R</strain>
    </source>
</reference>
<protein>
    <recommendedName>
        <fullName evidence="3">Lytic transglycosylase domain-containing protein</fullName>
    </recommendedName>
</protein>
<dbReference type="EMBL" id="VFMJ01000001">
    <property type="protein sequence ID" value="TQI82570.1"/>
    <property type="molecule type" value="Genomic_DNA"/>
</dbReference>
<organism evidence="1 2">
    <name type="scientific">Serratia marcescens</name>
    <dbReference type="NCBI Taxonomy" id="615"/>
    <lineage>
        <taxon>Bacteria</taxon>
        <taxon>Pseudomonadati</taxon>
        <taxon>Pseudomonadota</taxon>
        <taxon>Gammaproteobacteria</taxon>
        <taxon>Enterobacterales</taxon>
        <taxon>Yersiniaceae</taxon>
        <taxon>Serratia</taxon>
    </lineage>
</organism>
<evidence type="ECO:0000313" key="1">
    <source>
        <dbReference type="EMBL" id="TQI82570.1"/>
    </source>
</evidence>
<gene>
    <name evidence="1" type="ORF">FHU12_0001</name>
</gene>
<evidence type="ECO:0000313" key="2">
    <source>
        <dbReference type="Proteomes" id="UP000320710"/>
    </source>
</evidence>
<feature type="non-terminal residue" evidence="1">
    <location>
        <position position="1"/>
    </location>
</feature>
<dbReference type="AlphaFoldDB" id="A0AA46Q6Z9"/>
<accession>A0AA46Q6Z9</accession>
<evidence type="ECO:0008006" key="3">
    <source>
        <dbReference type="Google" id="ProtNLM"/>
    </source>
</evidence>
<reference evidence="1 2" key="2">
    <citation type="submission" date="2019-07" db="EMBL/GenBank/DDBJ databases">
        <title>Investigation of anaerobic lignin degradation for improved lignocellulosic biofuels.</title>
        <authorList>
            <person name="Deangelis K.PhD."/>
        </authorList>
    </citation>
    <scope>NUCLEOTIDE SEQUENCE [LARGE SCALE GENOMIC DNA]</scope>
    <source>
        <strain evidence="1 2">106R</strain>
    </source>
</reference>
<sequence>FARFNSAFEGFAALGKQIKAYYNGTSKAAGYQKLQSVEDIISRFAPASENNTQAYINKLSKMLGVGRGDSLNIQDPQVLATLMNGITQIENGKNPYAPEMVLKAAQSAVGAGGSNSSVFNINVQGGGDPRNGASYR</sequence>
<proteinExistence type="predicted"/>
<comment type="caution">
    <text evidence="1">The sequence shown here is derived from an EMBL/GenBank/DDBJ whole genome shotgun (WGS) entry which is preliminary data.</text>
</comment>
<dbReference type="Proteomes" id="UP000320710">
    <property type="component" value="Unassembled WGS sequence"/>
</dbReference>
<name>A0AA46Q6Z9_SERMA</name>